<feature type="compositionally biased region" description="Basic and acidic residues" evidence="1">
    <location>
        <begin position="67"/>
        <end position="81"/>
    </location>
</feature>
<keyword evidence="2" id="KW-0472">Membrane</keyword>
<gene>
    <name evidence="3" type="ORF">E5288_WYG008732</name>
</gene>
<evidence type="ECO:0000313" key="3">
    <source>
        <dbReference type="EMBL" id="MXQ97570.1"/>
    </source>
</evidence>
<protein>
    <submittedName>
        <fullName evidence="3">Uncharacterized protein</fullName>
    </submittedName>
</protein>
<feature type="transmembrane region" description="Helical" evidence="2">
    <location>
        <begin position="214"/>
        <end position="232"/>
    </location>
</feature>
<keyword evidence="2" id="KW-0812">Transmembrane</keyword>
<dbReference type="PANTHER" id="PTHR31022:SF4">
    <property type="entry name" value="CENTRIOLE, CILIA AND SPINDLE-ASSOCIATED PROTEIN"/>
    <property type="match status" value="1"/>
</dbReference>
<dbReference type="Pfam" id="PF15748">
    <property type="entry name" value="CCSAP"/>
    <property type="match status" value="1"/>
</dbReference>
<reference evidence="3" key="1">
    <citation type="submission" date="2019-10" db="EMBL/GenBank/DDBJ databases">
        <title>The sequence and de novo assembly of the wild yak genome.</title>
        <authorList>
            <person name="Liu Y."/>
        </authorList>
    </citation>
    <scope>NUCLEOTIDE SEQUENCE [LARGE SCALE GENOMIC DNA]</scope>
    <source>
        <strain evidence="3">WY2019</strain>
    </source>
</reference>
<evidence type="ECO:0000313" key="4">
    <source>
        <dbReference type="Proteomes" id="UP000322234"/>
    </source>
</evidence>
<feature type="region of interest" description="Disordered" evidence="1">
    <location>
        <begin position="170"/>
        <end position="193"/>
    </location>
</feature>
<comment type="caution">
    <text evidence="3">The sequence shown here is derived from an EMBL/GenBank/DDBJ whole genome shotgun (WGS) entry which is preliminary data.</text>
</comment>
<dbReference type="EMBL" id="VBQZ03000197">
    <property type="protein sequence ID" value="MXQ97570.1"/>
    <property type="molecule type" value="Genomic_DNA"/>
</dbReference>
<dbReference type="GO" id="GO:1901673">
    <property type="term" value="P:regulation of mitotic spindle assembly"/>
    <property type="evidence" value="ECO:0007669"/>
    <property type="project" value="TreeGrafter"/>
</dbReference>
<keyword evidence="4" id="KW-1185">Reference proteome</keyword>
<dbReference type="InterPro" id="IPR029774">
    <property type="entry name" value="CSAP"/>
</dbReference>
<name>A0A6B0S5T6_9CETA</name>
<dbReference type="PANTHER" id="PTHR31022">
    <property type="entry name" value="CENTRIOLE, CILIA AND SPINDLE-ASSOCIATED PROTEIN"/>
    <property type="match status" value="1"/>
</dbReference>
<evidence type="ECO:0000256" key="1">
    <source>
        <dbReference type="SAM" id="MobiDB-lite"/>
    </source>
</evidence>
<dbReference type="GO" id="GO:0008017">
    <property type="term" value="F:microtubule binding"/>
    <property type="evidence" value="ECO:0007669"/>
    <property type="project" value="TreeGrafter"/>
</dbReference>
<evidence type="ECO:0000256" key="2">
    <source>
        <dbReference type="SAM" id="Phobius"/>
    </source>
</evidence>
<feature type="region of interest" description="Disordered" evidence="1">
    <location>
        <begin position="67"/>
        <end position="119"/>
    </location>
</feature>
<accession>A0A6B0S5T6</accession>
<dbReference type="Proteomes" id="UP000322234">
    <property type="component" value="Unassembled WGS sequence"/>
</dbReference>
<dbReference type="GO" id="GO:0036064">
    <property type="term" value="C:ciliary basal body"/>
    <property type="evidence" value="ECO:0007669"/>
    <property type="project" value="TreeGrafter"/>
</dbReference>
<dbReference type="GO" id="GO:0005814">
    <property type="term" value="C:centriole"/>
    <property type="evidence" value="ECO:0007669"/>
    <property type="project" value="TreeGrafter"/>
</dbReference>
<keyword evidence="2" id="KW-1133">Transmembrane helix</keyword>
<dbReference type="AlphaFoldDB" id="A0A6B0S5T6"/>
<dbReference type="GO" id="GO:0005930">
    <property type="term" value="C:axoneme"/>
    <property type="evidence" value="ECO:0007669"/>
    <property type="project" value="TreeGrafter"/>
</dbReference>
<proteinExistence type="predicted"/>
<organism evidence="3 4">
    <name type="scientific">Bos mutus</name>
    <name type="common">wild yak</name>
    <dbReference type="NCBI Taxonomy" id="72004"/>
    <lineage>
        <taxon>Eukaryota</taxon>
        <taxon>Metazoa</taxon>
        <taxon>Chordata</taxon>
        <taxon>Craniata</taxon>
        <taxon>Vertebrata</taxon>
        <taxon>Euteleostomi</taxon>
        <taxon>Mammalia</taxon>
        <taxon>Eutheria</taxon>
        <taxon>Laurasiatheria</taxon>
        <taxon>Artiodactyla</taxon>
        <taxon>Ruminantia</taxon>
        <taxon>Pecora</taxon>
        <taxon>Bovidae</taxon>
        <taxon>Bovinae</taxon>
        <taxon>Bos</taxon>
    </lineage>
</organism>
<dbReference type="GO" id="GO:0005819">
    <property type="term" value="C:spindle"/>
    <property type="evidence" value="ECO:0007669"/>
    <property type="project" value="TreeGrafter"/>
</dbReference>
<dbReference type="GO" id="GO:0035869">
    <property type="term" value="C:ciliary transition zone"/>
    <property type="evidence" value="ECO:0007669"/>
    <property type="project" value="TreeGrafter"/>
</dbReference>
<dbReference type="GO" id="GO:0030424">
    <property type="term" value="C:axon"/>
    <property type="evidence" value="ECO:0007669"/>
    <property type="project" value="TreeGrafter"/>
</dbReference>
<sequence length="329" mass="36612">MALGGGASAAPVGALHLLSCRRALGEWGGPSGRCLAREASSPLAGILFPNLSLVGFSLSPLPVKDVKEKPERQIRMRDPEKSASSTDPQQPPSALAARGSRKTKSPQRSSTRIKEHRHPFALYGWGEKQTDTGSQKTHNVCASAPVHEIHESALRAKSRRQVEKRRLAAQRQRAHSADVEKNRRVKPASSENPWMTEGKDDLLNLQKFLSCNNLMSYFFLLTNVIVIMFLFLKTAYETASTDISADDVYIRTASALNGRLSVARRSWLSLRDPAKMHSRSRLSVARRSWLSLRDPATMHSRSRLSVARRSWLSLRDPATMHSRKAASER</sequence>